<dbReference type="InterPro" id="IPR004629">
    <property type="entry name" value="WecG_TagA_CpsF"/>
</dbReference>
<evidence type="ECO:0000313" key="3">
    <source>
        <dbReference type="EMBL" id="QUS42247.1"/>
    </source>
</evidence>
<accession>A0ABX8AG27</accession>
<keyword evidence="1" id="KW-0328">Glycosyltransferase</keyword>
<dbReference type="CDD" id="cd06533">
    <property type="entry name" value="Glyco_transf_WecG_TagA"/>
    <property type="match status" value="1"/>
</dbReference>
<dbReference type="PANTHER" id="PTHR34136">
    <property type="match status" value="1"/>
</dbReference>
<sequence>MNTRIEDGKGERAVSDGLTVQRPIDAQNVADAPSTTRRGAPDRRVASFAETQQHLAEAGIAERRMAPDRRGNAFLRWARISLGGLPVVAVDGKESARQIVDEALKRSALWRFPAYLTSTNGEVTYRCAVDDAERELFLKADAIHADGMAHVFASRVHHDVGLPERVATTDLFHDVAAEAEARGATMYMLGATEAANEAAVNAVKQRYPNIKLVGHRHGFFRDEAEEIAVCAEICRLQADILWISMGVPREQLFVVRHRHRLTAVGVIKTSGGLFDFLSGSRKRAPAWMQKVGLEWLWRTILEPRRLGWRYIKTNPFALYLLFKKQK</sequence>
<proteinExistence type="predicted"/>
<dbReference type="NCBIfam" id="TIGR00696">
    <property type="entry name" value="wecG_tagA_cpsF"/>
    <property type="match status" value="1"/>
</dbReference>
<keyword evidence="2" id="KW-0808">Transferase</keyword>
<reference evidence="3 4" key="1">
    <citation type="submission" date="2019-02" db="EMBL/GenBank/DDBJ databases">
        <title>Emended description of the genus Rhodopseudomonas and description of Rhodopseudomonas albus sp. nov., a non-phototrophic, heavy-metal-tolerant bacterium isolated from garden soil.</title>
        <authorList>
            <person name="Bao Z."/>
            <person name="Cao W.W."/>
            <person name="Sato Y."/>
            <person name="Nishizawa T."/>
            <person name="Zhao J."/>
            <person name="Guo Y."/>
            <person name="Ohta H."/>
        </authorList>
    </citation>
    <scope>NUCLEOTIDE SEQUENCE [LARGE SCALE GENOMIC DNA]</scope>
    <source>
        <strain evidence="3 4">SK50-23</strain>
    </source>
</reference>
<gene>
    <name evidence="3" type="ORF">RPMA_03880</name>
</gene>
<name>A0ABX8AG27_9BRAD</name>
<keyword evidence="4" id="KW-1185">Reference proteome</keyword>
<evidence type="ECO:0000313" key="4">
    <source>
        <dbReference type="Proteomes" id="UP000682843"/>
    </source>
</evidence>
<dbReference type="Proteomes" id="UP000682843">
    <property type="component" value="Chromosome"/>
</dbReference>
<evidence type="ECO:0000256" key="2">
    <source>
        <dbReference type="ARBA" id="ARBA00022679"/>
    </source>
</evidence>
<dbReference type="EMBL" id="CP036498">
    <property type="protein sequence ID" value="QUS42247.1"/>
    <property type="molecule type" value="Genomic_DNA"/>
</dbReference>
<evidence type="ECO:0000256" key="1">
    <source>
        <dbReference type="ARBA" id="ARBA00022676"/>
    </source>
</evidence>
<dbReference type="PANTHER" id="PTHR34136:SF1">
    <property type="entry name" value="UDP-N-ACETYL-D-MANNOSAMINURONIC ACID TRANSFERASE"/>
    <property type="match status" value="1"/>
</dbReference>
<organism evidence="3 4">
    <name type="scientific">Tardiphaga alba</name>
    <dbReference type="NCBI Taxonomy" id="340268"/>
    <lineage>
        <taxon>Bacteria</taxon>
        <taxon>Pseudomonadati</taxon>
        <taxon>Pseudomonadota</taxon>
        <taxon>Alphaproteobacteria</taxon>
        <taxon>Hyphomicrobiales</taxon>
        <taxon>Nitrobacteraceae</taxon>
        <taxon>Tardiphaga</taxon>
    </lineage>
</organism>
<dbReference type="Pfam" id="PF03808">
    <property type="entry name" value="Glyco_tran_WecG"/>
    <property type="match status" value="1"/>
</dbReference>
<protein>
    <submittedName>
        <fullName evidence="3">Glycosyltransferase</fullName>
    </submittedName>
</protein>